<proteinExistence type="inferred from homology"/>
<name>A0A182NNJ0_9DIPT</name>
<reference evidence="7" key="1">
    <citation type="submission" date="2013-03" db="EMBL/GenBank/DDBJ databases">
        <title>The Genome Sequence of Anopheles dirus WRAIR2.</title>
        <authorList>
            <consortium name="The Broad Institute Genomics Platform"/>
            <person name="Neafsey D.E."/>
            <person name="Walton C."/>
            <person name="Walker B."/>
            <person name="Young S.K."/>
            <person name="Zeng Q."/>
            <person name="Gargeya S."/>
            <person name="Fitzgerald M."/>
            <person name="Haas B."/>
            <person name="Abouelleil A."/>
            <person name="Allen A.W."/>
            <person name="Alvarado L."/>
            <person name="Arachchi H.M."/>
            <person name="Berlin A.M."/>
            <person name="Chapman S.B."/>
            <person name="Gainer-Dewar J."/>
            <person name="Goldberg J."/>
            <person name="Griggs A."/>
            <person name="Gujja S."/>
            <person name="Hansen M."/>
            <person name="Howarth C."/>
            <person name="Imamovic A."/>
            <person name="Ireland A."/>
            <person name="Larimer J."/>
            <person name="McCowan C."/>
            <person name="Murphy C."/>
            <person name="Pearson M."/>
            <person name="Poon T.W."/>
            <person name="Priest M."/>
            <person name="Roberts A."/>
            <person name="Saif S."/>
            <person name="Shea T."/>
            <person name="Sisk P."/>
            <person name="Sykes S."/>
            <person name="Wortman J."/>
            <person name="Nusbaum C."/>
            <person name="Birren B."/>
        </authorList>
    </citation>
    <scope>NUCLEOTIDE SEQUENCE [LARGE SCALE GENOMIC DNA]</scope>
    <source>
        <strain evidence="7">WRAIR2</strain>
    </source>
</reference>
<dbReference type="Gene3D" id="1.10.60.20">
    <property type="entry name" value="Ribosomal protein S17e-like"/>
    <property type="match status" value="1"/>
</dbReference>
<dbReference type="InterPro" id="IPR036401">
    <property type="entry name" value="Ribosomal_eS17_sf"/>
</dbReference>
<dbReference type="VEuPathDB" id="VectorBase:ADIR009225"/>
<dbReference type="AlphaFoldDB" id="A0A182NNJ0"/>
<dbReference type="Proteomes" id="UP000075884">
    <property type="component" value="Unassembled WGS sequence"/>
</dbReference>
<dbReference type="EnsemblMetazoa" id="ADIR009225-RA">
    <property type="protein sequence ID" value="ADIR009225-PA"/>
    <property type="gene ID" value="ADIR009225"/>
</dbReference>
<organism evidence="6 7">
    <name type="scientific">Anopheles dirus</name>
    <dbReference type="NCBI Taxonomy" id="7168"/>
    <lineage>
        <taxon>Eukaryota</taxon>
        <taxon>Metazoa</taxon>
        <taxon>Ecdysozoa</taxon>
        <taxon>Arthropoda</taxon>
        <taxon>Hexapoda</taxon>
        <taxon>Insecta</taxon>
        <taxon>Pterygota</taxon>
        <taxon>Neoptera</taxon>
        <taxon>Endopterygota</taxon>
        <taxon>Diptera</taxon>
        <taxon>Nematocera</taxon>
        <taxon>Culicoidea</taxon>
        <taxon>Culicidae</taxon>
        <taxon>Anophelinae</taxon>
        <taxon>Anopheles</taxon>
    </lineage>
</organism>
<sequence>MGRVRTKTIKKASKVIIEKYYTRLTMDFDTNKRIVEEVAIIPTKPLRNKIAGFVTHLMKRLRHSQVRGISIKLQEEERERRDNYVPDVSALEQDIIEVDPETKEMLKHLDFNNIVVQLTNPERPTLGYSNRRN</sequence>
<accession>A0A182NNJ0</accession>
<keyword evidence="7" id="KW-1185">Reference proteome</keyword>
<dbReference type="InterPro" id="IPR001210">
    <property type="entry name" value="Ribosomal_eS17"/>
</dbReference>
<dbReference type="SUPFAM" id="SSF116820">
    <property type="entry name" value="Rps17e-like"/>
    <property type="match status" value="1"/>
</dbReference>
<dbReference type="STRING" id="7168.A0A182NNJ0"/>
<dbReference type="PROSITE" id="PS00712">
    <property type="entry name" value="RIBOSOMAL_S17E"/>
    <property type="match status" value="1"/>
</dbReference>
<evidence type="ECO:0000313" key="7">
    <source>
        <dbReference type="Proteomes" id="UP000075884"/>
    </source>
</evidence>
<keyword evidence="2" id="KW-0689">Ribosomal protein</keyword>
<evidence type="ECO:0000256" key="1">
    <source>
        <dbReference type="ARBA" id="ARBA00010444"/>
    </source>
</evidence>
<comment type="similarity">
    <text evidence="1">Belongs to the eukaryotic ribosomal protein eS17 family.</text>
</comment>
<evidence type="ECO:0000313" key="6">
    <source>
        <dbReference type="EnsemblMetazoa" id="ADIR009225-PA"/>
    </source>
</evidence>
<dbReference type="PANTHER" id="PTHR10732">
    <property type="entry name" value="40S RIBOSOMAL PROTEIN S17"/>
    <property type="match status" value="1"/>
</dbReference>
<dbReference type="GO" id="GO:0003735">
    <property type="term" value="F:structural constituent of ribosome"/>
    <property type="evidence" value="ECO:0007669"/>
    <property type="project" value="InterPro"/>
</dbReference>
<protein>
    <recommendedName>
        <fullName evidence="4">Small ribosomal subunit protein eS17</fullName>
    </recommendedName>
    <alternativeName>
        <fullName evidence="5">40S ribosomal protein S17</fullName>
    </alternativeName>
</protein>
<evidence type="ECO:0000256" key="4">
    <source>
        <dbReference type="ARBA" id="ARBA00035144"/>
    </source>
</evidence>
<dbReference type="GO" id="GO:1990904">
    <property type="term" value="C:ribonucleoprotein complex"/>
    <property type="evidence" value="ECO:0007669"/>
    <property type="project" value="UniProtKB-KW"/>
</dbReference>
<evidence type="ECO:0000256" key="5">
    <source>
        <dbReference type="ARBA" id="ARBA00035467"/>
    </source>
</evidence>
<dbReference type="Pfam" id="PF00833">
    <property type="entry name" value="Ribosomal_S17e"/>
    <property type="match status" value="1"/>
</dbReference>
<dbReference type="NCBIfam" id="NF002242">
    <property type="entry name" value="PRK01151.1"/>
    <property type="match status" value="1"/>
</dbReference>
<dbReference type="HAMAP" id="MF_00511">
    <property type="entry name" value="Ribosomal_eS17"/>
    <property type="match status" value="1"/>
</dbReference>
<evidence type="ECO:0000256" key="2">
    <source>
        <dbReference type="ARBA" id="ARBA00022980"/>
    </source>
</evidence>
<dbReference type="PANTHER" id="PTHR10732:SF0">
    <property type="entry name" value="40S RIBOSOMAL PROTEIN S17"/>
    <property type="match status" value="1"/>
</dbReference>
<reference evidence="6" key="2">
    <citation type="submission" date="2020-05" db="UniProtKB">
        <authorList>
            <consortium name="EnsemblMetazoa"/>
        </authorList>
    </citation>
    <scope>IDENTIFICATION</scope>
    <source>
        <strain evidence="6">WRAIR2</strain>
    </source>
</reference>
<dbReference type="GO" id="GO:0005840">
    <property type="term" value="C:ribosome"/>
    <property type="evidence" value="ECO:0007669"/>
    <property type="project" value="UniProtKB-KW"/>
</dbReference>
<dbReference type="GO" id="GO:0006412">
    <property type="term" value="P:translation"/>
    <property type="evidence" value="ECO:0007669"/>
    <property type="project" value="InterPro"/>
</dbReference>
<dbReference type="InterPro" id="IPR018273">
    <property type="entry name" value="Ribosomal_eS17_CS"/>
</dbReference>
<keyword evidence="3" id="KW-0687">Ribonucleoprotein</keyword>
<dbReference type="GO" id="GO:0005829">
    <property type="term" value="C:cytosol"/>
    <property type="evidence" value="ECO:0007669"/>
    <property type="project" value="UniProtKB-ARBA"/>
</dbReference>
<evidence type="ECO:0000256" key="3">
    <source>
        <dbReference type="ARBA" id="ARBA00023274"/>
    </source>
</evidence>
<dbReference type="FunFam" id="1.10.60.20:FF:000001">
    <property type="entry name" value="40S ribosomal protein S17"/>
    <property type="match status" value="1"/>
</dbReference>